<name>A0AA88QHH7_9ASTE</name>
<dbReference type="InterPro" id="IPR007021">
    <property type="entry name" value="DUF659"/>
</dbReference>
<dbReference type="Pfam" id="PF04937">
    <property type="entry name" value="DUF659"/>
    <property type="match status" value="1"/>
</dbReference>
<dbReference type="EMBL" id="JAVXUO010002909">
    <property type="protein sequence ID" value="KAK2968532.1"/>
    <property type="molecule type" value="Genomic_DNA"/>
</dbReference>
<sequence>MKVHLTGIGTDARKCGLATDDVQYEIIEYMKKKKRKGLEKDDDSLSNGASSKKLPRVGISVDANVAFSPTKVQCQTNVDDHNLEKIEERNIVIQHFAKWMYQAGVSFNAVKLRSFAQALEVVGRYGVGLSPLTYHEVRDLCLRKEVENTKELFLLQQTSWRKYGCTIMLDDLGNVNGKRIIIFLANCPGGTFFLKSIDASCKIHDHNFLYSELDKVVEEVGEEHVVQVISHNGEAYMKAGKLLMENRKCLIYAPCVSHGINLILTNFSETPVTKSIIMDAREVTSFIYSHKLILAFIRKETGGKELVRAGLTQSVSAFLTLQRLYTHKQSLKAWFVSEKWTQNPLSRKYCGQRVSNLVVSKRWVEQCNQPLHGAGYFLNPGYYYDRKEVECDYEALLGYSRRRQGILVSISEGSLAQVLVSQLDSLHILLLLDKHVSILEKLLNCHLGLVKCWGSFLRVHELFPDALNPNAANPLPHLIVIHSRPQGTEEI</sequence>
<comment type="caution">
    <text evidence="2">The sequence shown here is derived from an EMBL/GenBank/DDBJ whole genome shotgun (WGS) entry which is preliminary data.</text>
</comment>
<feature type="domain" description="DUF659" evidence="1">
    <location>
        <begin position="133"/>
        <end position="283"/>
    </location>
</feature>
<dbReference type="Proteomes" id="UP001187471">
    <property type="component" value="Unassembled WGS sequence"/>
</dbReference>
<evidence type="ECO:0000313" key="3">
    <source>
        <dbReference type="Proteomes" id="UP001187471"/>
    </source>
</evidence>
<keyword evidence="3" id="KW-1185">Reference proteome</keyword>
<dbReference type="PANTHER" id="PTHR32166">
    <property type="entry name" value="OSJNBA0013A04.12 PROTEIN"/>
    <property type="match status" value="1"/>
</dbReference>
<dbReference type="InterPro" id="IPR012337">
    <property type="entry name" value="RNaseH-like_sf"/>
</dbReference>
<evidence type="ECO:0000313" key="2">
    <source>
        <dbReference type="EMBL" id="KAK2968532.1"/>
    </source>
</evidence>
<dbReference type="PANTHER" id="PTHR32166:SF74">
    <property type="entry name" value="OS05G0256350 PROTEIN"/>
    <property type="match status" value="1"/>
</dbReference>
<gene>
    <name evidence="2" type="ORF">RJ640_009377</name>
</gene>
<dbReference type="SUPFAM" id="SSF53098">
    <property type="entry name" value="Ribonuclease H-like"/>
    <property type="match status" value="1"/>
</dbReference>
<proteinExistence type="predicted"/>
<accession>A0AA88QHH7</accession>
<protein>
    <recommendedName>
        <fullName evidence="1">DUF659 domain-containing protein</fullName>
    </recommendedName>
</protein>
<organism evidence="2 3">
    <name type="scientific">Escallonia rubra</name>
    <dbReference type="NCBI Taxonomy" id="112253"/>
    <lineage>
        <taxon>Eukaryota</taxon>
        <taxon>Viridiplantae</taxon>
        <taxon>Streptophyta</taxon>
        <taxon>Embryophyta</taxon>
        <taxon>Tracheophyta</taxon>
        <taxon>Spermatophyta</taxon>
        <taxon>Magnoliopsida</taxon>
        <taxon>eudicotyledons</taxon>
        <taxon>Gunneridae</taxon>
        <taxon>Pentapetalae</taxon>
        <taxon>asterids</taxon>
        <taxon>campanulids</taxon>
        <taxon>Escalloniales</taxon>
        <taxon>Escalloniaceae</taxon>
        <taxon>Escallonia</taxon>
    </lineage>
</organism>
<dbReference type="AlphaFoldDB" id="A0AA88QHH7"/>
<reference evidence="2" key="1">
    <citation type="submission" date="2022-12" db="EMBL/GenBank/DDBJ databases">
        <title>Draft genome assemblies for two species of Escallonia (Escalloniales).</title>
        <authorList>
            <person name="Chanderbali A."/>
            <person name="Dervinis C."/>
            <person name="Anghel I."/>
            <person name="Soltis D."/>
            <person name="Soltis P."/>
            <person name="Zapata F."/>
        </authorList>
    </citation>
    <scope>NUCLEOTIDE SEQUENCE</scope>
    <source>
        <strain evidence="2">UCBG92.1500</strain>
        <tissue evidence="2">Leaf</tissue>
    </source>
</reference>
<evidence type="ECO:0000259" key="1">
    <source>
        <dbReference type="Pfam" id="PF04937"/>
    </source>
</evidence>